<gene>
    <name evidence="1" type="ORF">ACETRX_22695</name>
</gene>
<dbReference type="RefSeq" id="WP_394313062.1">
    <property type="nucleotide sequence ID" value="NZ_JBHGPK010000011.1"/>
</dbReference>
<reference evidence="1 2" key="1">
    <citation type="submission" date="2024-09" db="EMBL/GenBank/DDBJ databases">
        <title>Description of Labrys sedimenti sp. nov., isolated from a diclofenac-degrading enrichment culture, and genome-based reclassification of Labrys portucalensis as a later heterotypic synonym of Labrys neptuniae.</title>
        <authorList>
            <person name="Tancsics A."/>
            <person name="Csepanyi A."/>
        </authorList>
    </citation>
    <scope>NUCLEOTIDE SEQUENCE [LARGE SCALE GENOMIC DNA]</scope>
    <source>
        <strain evidence="1 2">LMG 23412</strain>
    </source>
</reference>
<evidence type="ECO:0000313" key="2">
    <source>
        <dbReference type="Proteomes" id="UP001595190"/>
    </source>
</evidence>
<sequence>MELKDSPAVKALVEQLHAFDKEAGGRMESMISGLPGQPPKDILLGFPIRLLRDVEAEYVVAGAKKLVTTWTSDRLAASQNARAQGFTGDACPHCGNFAMRQAGTCATCTACGETTGCS</sequence>
<dbReference type="EMBL" id="JBHGPK010000011">
    <property type="protein sequence ID" value="MFC2252462.1"/>
    <property type="molecule type" value="Genomic_DNA"/>
</dbReference>
<organism evidence="1 2">
    <name type="scientific">Labrys neptuniae</name>
    <dbReference type="NCBI Taxonomy" id="376174"/>
    <lineage>
        <taxon>Bacteria</taxon>
        <taxon>Pseudomonadati</taxon>
        <taxon>Pseudomonadota</taxon>
        <taxon>Alphaproteobacteria</taxon>
        <taxon>Hyphomicrobiales</taxon>
        <taxon>Xanthobacteraceae</taxon>
        <taxon>Labrys</taxon>
    </lineage>
</organism>
<protein>
    <submittedName>
        <fullName evidence="1">Uncharacterized protein</fullName>
    </submittedName>
</protein>
<comment type="caution">
    <text evidence="1">The sequence shown here is derived from an EMBL/GenBank/DDBJ whole genome shotgun (WGS) entry which is preliminary data.</text>
</comment>
<accession>A0ABV6ZJV4</accession>
<dbReference type="Proteomes" id="UP001595190">
    <property type="component" value="Unassembled WGS sequence"/>
</dbReference>
<proteinExistence type="predicted"/>
<name>A0ABV6ZJV4_9HYPH</name>
<evidence type="ECO:0000313" key="1">
    <source>
        <dbReference type="EMBL" id="MFC2252462.1"/>
    </source>
</evidence>